<dbReference type="SMART" id="SM00138">
    <property type="entry name" value="MeTrc"/>
    <property type="match status" value="1"/>
</dbReference>
<dbReference type="Proteomes" id="UP001144372">
    <property type="component" value="Unassembled WGS sequence"/>
</dbReference>
<reference evidence="2" key="1">
    <citation type="submission" date="2022-12" db="EMBL/GenBank/DDBJ databases">
        <title>Reference genome sequencing for broad-spectrum identification of bacterial and archaeal isolates by mass spectrometry.</title>
        <authorList>
            <person name="Sekiguchi Y."/>
            <person name="Tourlousse D.M."/>
        </authorList>
    </citation>
    <scope>NUCLEOTIDE SEQUENCE</scope>
    <source>
        <strain evidence="2">ASRB1</strain>
    </source>
</reference>
<dbReference type="Gene3D" id="3.40.50.150">
    <property type="entry name" value="Vaccinia Virus protein VP39"/>
    <property type="match status" value="1"/>
</dbReference>
<organism evidence="2 3">
    <name type="scientific">Desulforhabdus amnigena</name>
    <dbReference type="NCBI Taxonomy" id="40218"/>
    <lineage>
        <taxon>Bacteria</taxon>
        <taxon>Pseudomonadati</taxon>
        <taxon>Thermodesulfobacteriota</taxon>
        <taxon>Syntrophobacteria</taxon>
        <taxon>Syntrophobacterales</taxon>
        <taxon>Syntrophobacteraceae</taxon>
        <taxon>Desulforhabdus</taxon>
    </lineage>
</organism>
<sequence length="238" mass="27477">MQELNCREVEDYLQVLEHRPAELQRAKEFLTVSISRFFRDRHLWEVLTGFMIPELSSASPPCVRVWCAGCACGEEVYTLKIVWNQEQKKRLELPVLEIWATDINPVVLEKARQGIYPTSSLKEVPPALLDLYFLPDPEGFQIREELKNGIYWEIQDFLSAPPPTDSFDLIFVRNNLLTYYEPSISLPVLVKMTDALRWGGYLVIGNNEEIPSEDLPLKRSPLYRSIFLKTTFPIGGKI</sequence>
<protein>
    <submittedName>
        <fullName evidence="2">Chemotaxis protein CheR</fullName>
    </submittedName>
</protein>
<dbReference type="PANTHER" id="PTHR24422">
    <property type="entry name" value="CHEMOTAXIS PROTEIN METHYLTRANSFERASE"/>
    <property type="match status" value="1"/>
</dbReference>
<dbReference type="InterPro" id="IPR000780">
    <property type="entry name" value="CheR_MeTrfase"/>
</dbReference>
<gene>
    <name evidence="2" type="ORF">DAMNIGENAA_11670</name>
</gene>
<dbReference type="InterPro" id="IPR022642">
    <property type="entry name" value="CheR_C"/>
</dbReference>
<evidence type="ECO:0000313" key="2">
    <source>
        <dbReference type="EMBL" id="GLI33734.1"/>
    </source>
</evidence>
<dbReference type="AlphaFoldDB" id="A0A9W6CWA3"/>
<dbReference type="GO" id="GO:0008757">
    <property type="term" value="F:S-adenosylmethionine-dependent methyltransferase activity"/>
    <property type="evidence" value="ECO:0007669"/>
    <property type="project" value="InterPro"/>
</dbReference>
<name>A0A9W6CWA3_9BACT</name>
<dbReference type="EMBL" id="BSDR01000001">
    <property type="protein sequence ID" value="GLI33734.1"/>
    <property type="molecule type" value="Genomic_DNA"/>
</dbReference>
<dbReference type="InterPro" id="IPR050903">
    <property type="entry name" value="Bact_Chemotaxis_MeTrfase"/>
</dbReference>
<comment type="caution">
    <text evidence="2">The sequence shown here is derived from an EMBL/GenBank/DDBJ whole genome shotgun (WGS) entry which is preliminary data.</text>
</comment>
<dbReference type="PRINTS" id="PR00996">
    <property type="entry name" value="CHERMTFRASE"/>
</dbReference>
<dbReference type="InterPro" id="IPR029063">
    <property type="entry name" value="SAM-dependent_MTases_sf"/>
</dbReference>
<dbReference type="SUPFAM" id="SSF53335">
    <property type="entry name" value="S-adenosyl-L-methionine-dependent methyltransferases"/>
    <property type="match status" value="1"/>
</dbReference>
<evidence type="ECO:0000313" key="3">
    <source>
        <dbReference type="Proteomes" id="UP001144372"/>
    </source>
</evidence>
<accession>A0A9W6CWA3</accession>
<dbReference type="PROSITE" id="PS50123">
    <property type="entry name" value="CHER"/>
    <property type="match status" value="1"/>
</dbReference>
<keyword evidence="3" id="KW-1185">Reference proteome</keyword>
<evidence type="ECO:0000259" key="1">
    <source>
        <dbReference type="PROSITE" id="PS50123"/>
    </source>
</evidence>
<proteinExistence type="predicted"/>
<feature type="domain" description="CheR-type methyltransferase" evidence="1">
    <location>
        <begin position="1"/>
        <end position="211"/>
    </location>
</feature>
<dbReference type="Pfam" id="PF01739">
    <property type="entry name" value="CheR"/>
    <property type="match status" value="1"/>
</dbReference>
<dbReference type="PANTHER" id="PTHR24422:SF10">
    <property type="entry name" value="CHEMOTAXIS PROTEIN METHYLTRANSFERASE 2"/>
    <property type="match status" value="1"/>
</dbReference>